<evidence type="ECO:0000313" key="1">
    <source>
        <dbReference type="EMBL" id="QTA93316.1"/>
    </source>
</evidence>
<gene>
    <name evidence="1" type="ORF">dnm_094180</name>
</gene>
<name>A0A975BX28_9BACT</name>
<dbReference type="KEGG" id="dmm:dnm_094180"/>
<evidence type="ECO:0000313" key="2">
    <source>
        <dbReference type="Proteomes" id="UP000663722"/>
    </source>
</evidence>
<reference evidence="1" key="1">
    <citation type="journal article" date="2021" name="Microb. Physiol.">
        <title>Proteogenomic Insights into the Physiology of Marine, Sulfate-Reducing, Filamentous Desulfonema limicola and Desulfonema magnum.</title>
        <authorList>
            <person name="Schnaars V."/>
            <person name="Wohlbrand L."/>
            <person name="Scheve S."/>
            <person name="Hinrichs C."/>
            <person name="Reinhardt R."/>
            <person name="Rabus R."/>
        </authorList>
    </citation>
    <scope>NUCLEOTIDE SEQUENCE</scope>
    <source>
        <strain evidence="1">4be13</strain>
    </source>
</reference>
<accession>A0A975BX28</accession>
<keyword evidence="2" id="KW-1185">Reference proteome</keyword>
<dbReference type="Proteomes" id="UP000663722">
    <property type="component" value="Chromosome"/>
</dbReference>
<sequence length="57" mass="6835">MDEKKSYEIPSWEAVINRSFRAFPKGFQFADIAFKNMCEKPLRSIFALRIIFFLETR</sequence>
<dbReference type="EMBL" id="CP061800">
    <property type="protein sequence ID" value="QTA93316.1"/>
    <property type="molecule type" value="Genomic_DNA"/>
</dbReference>
<dbReference type="AlphaFoldDB" id="A0A975BX28"/>
<organism evidence="1 2">
    <name type="scientific">Desulfonema magnum</name>
    <dbReference type="NCBI Taxonomy" id="45655"/>
    <lineage>
        <taxon>Bacteria</taxon>
        <taxon>Pseudomonadati</taxon>
        <taxon>Thermodesulfobacteriota</taxon>
        <taxon>Desulfobacteria</taxon>
        <taxon>Desulfobacterales</taxon>
        <taxon>Desulfococcaceae</taxon>
        <taxon>Desulfonema</taxon>
    </lineage>
</organism>
<proteinExistence type="predicted"/>
<protein>
    <submittedName>
        <fullName evidence="1">Uncharacterized protein</fullName>
    </submittedName>
</protein>